<dbReference type="RefSeq" id="WP_225673951.1">
    <property type="nucleotide sequence ID" value="NZ_JAEDAH010000043.1"/>
</dbReference>
<keyword evidence="1" id="KW-0812">Transmembrane</keyword>
<dbReference type="InterPro" id="IPR008407">
    <property type="entry name" value="Brnchd-chn_aa_trnsp_AzlD"/>
</dbReference>
<name>A0ABS7ZPS0_9GAMM</name>
<evidence type="ECO:0000313" key="2">
    <source>
        <dbReference type="EMBL" id="MCA6063697.1"/>
    </source>
</evidence>
<reference evidence="2 3" key="1">
    <citation type="submission" date="2020-12" db="EMBL/GenBank/DDBJ databases">
        <title>Novel Thalassolituus-related marine hydrocarbonoclastic bacteria mediated algae-derived hydrocarbons mineralization in twilight zone of the northern South China Sea.</title>
        <authorList>
            <person name="Dong C."/>
        </authorList>
    </citation>
    <scope>NUCLEOTIDE SEQUENCE [LARGE SCALE GENOMIC DNA]</scope>
    <source>
        <strain evidence="2 3">IMCC1826</strain>
    </source>
</reference>
<dbReference type="Proteomes" id="UP000714380">
    <property type="component" value="Unassembled WGS sequence"/>
</dbReference>
<gene>
    <name evidence="2" type="ORF">I9W95_08755</name>
</gene>
<keyword evidence="1" id="KW-0472">Membrane</keyword>
<protein>
    <submittedName>
        <fullName evidence="2">AzlD domain-containing protein</fullName>
    </submittedName>
</protein>
<evidence type="ECO:0000256" key="1">
    <source>
        <dbReference type="SAM" id="Phobius"/>
    </source>
</evidence>
<feature type="transmembrane region" description="Helical" evidence="1">
    <location>
        <begin position="6"/>
        <end position="29"/>
    </location>
</feature>
<keyword evidence="1" id="KW-1133">Transmembrane helix</keyword>
<sequence>MTEFWYLTSVIAVLAGATFATRALPFLLLSRVADHPLLEHLGRFLPPIVMVLLVVYSFKNDAALSIDFVPELGCLALVAALHLLFRQALLSIIAGTGTYMVLVQMQMQMQMQMGLG</sequence>
<dbReference type="Pfam" id="PF05437">
    <property type="entry name" value="AzlD"/>
    <property type="match status" value="1"/>
</dbReference>
<comment type="caution">
    <text evidence="2">The sequence shown here is derived from an EMBL/GenBank/DDBJ whole genome shotgun (WGS) entry which is preliminary data.</text>
</comment>
<proteinExistence type="predicted"/>
<feature type="transmembrane region" description="Helical" evidence="1">
    <location>
        <begin position="41"/>
        <end position="58"/>
    </location>
</feature>
<organism evidence="2 3">
    <name type="scientific">Thalassolituus marinus</name>
    <dbReference type="NCBI Taxonomy" id="671053"/>
    <lineage>
        <taxon>Bacteria</taxon>
        <taxon>Pseudomonadati</taxon>
        <taxon>Pseudomonadota</taxon>
        <taxon>Gammaproteobacteria</taxon>
        <taxon>Oceanospirillales</taxon>
        <taxon>Oceanospirillaceae</taxon>
        <taxon>Thalassolituus</taxon>
    </lineage>
</organism>
<dbReference type="EMBL" id="JAEDAH010000043">
    <property type="protein sequence ID" value="MCA6063697.1"/>
    <property type="molecule type" value="Genomic_DNA"/>
</dbReference>
<evidence type="ECO:0000313" key="3">
    <source>
        <dbReference type="Proteomes" id="UP000714380"/>
    </source>
</evidence>
<feature type="transmembrane region" description="Helical" evidence="1">
    <location>
        <begin position="78"/>
        <end position="103"/>
    </location>
</feature>
<dbReference type="PIRSF" id="PIRSF003203">
    <property type="entry name" value="AzlD"/>
    <property type="match status" value="1"/>
</dbReference>
<accession>A0ABS7ZPS0</accession>
<keyword evidence="3" id="KW-1185">Reference proteome</keyword>